<name>A0A7J6MC28_PEROL</name>
<organism evidence="4 5">
    <name type="scientific">Perkinsus olseni</name>
    <name type="common">Perkinsus atlanticus</name>
    <dbReference type="NCBI Taxonomy" id="32597"/>
    <lineage>
        <taxon>Eukaryota</taxon>
        <taxon>Sar</taxon>
        <taxon>Alveolata</taxon>
        <taxon>Perkinsozoa</taxon>
        <taxon>Perkinsea</taxon>
        <taxon>Perkinsida</taxon>
        <taxon>Perkinsidae</taxon>
        <taxon>Perkinsus</taxon>
    </lineage>
</organism>
<dbReference type="Pfam" id="PF00856">
    <property type="entry name" value="SET"/>
    <property type="match status" value="1"/>
</dbReference>
<evidence type="ECO:0000259" key="3">
    <source>
        <dbReference type="PROSITE" id="PS50280"/>
    </source>
</evidence>
<dbReference type="Gene3D" id="1.10.238.10">
    <property type="entry name" value="EF-hand"/>
    <property type="match status" value="1"/>
</dbReference>
<dbReference type="SUPFAM" id="SSF47473">
    <property type="entry name" value="EF-hand"/>
    <property type="match status" value="1"/>
</dbReference>
<proteinExistence type="predicted"/>
<gene>
    <name evidence="4" type="ORF">FOL46_001600</name>
</gene>
<evidence type="ECO:0000313" key="4">
    <source>
        <dbReference type="EMBL" id="KAF4669148.1"/>
    </source>
</evidence>
<evidence type="ECO:0000313" key="5">
    <source>
        <dbReference type="Proteomes" id="UP000572268"/>
    </source>
</evidence>
<dbReference type="PROSITE" id="PS50280">
    <property type="entry name" value="SET"/>
    <property type="match status" value="1"/>
</dbReference>
<dbReference type="SMART" id="SM00317">
    <property type="entry name" value="SET"/>
    <property type="match status" value="1"/>
</dbReference>
<feature type="domain" description="SET" evidence="3">
    <location>
        <begin position="338"/>
        <end position="452"/>
    </location>
</feature>
<dbReference type="InterPro" id="IPR050230">
    <property type="entry name" value="CALM/Myosin/TropC-like"/>
</dbReference>
<protein>
    <recommendedName>
        <fullName evidence="3">SET domain-containing protein</fullName>
    </recommendedName>
</protein>
<evidence type="ECO:0000256" key="1">
    <source>
        <dbReference type="ARBA" id="ARBA00022723"/>
    </source>
</evidence>
<dbReference type="Proteomes" id="UP000572268">
    <property type="component" value="Unassembled WGS sequence"/>
</dbReference>
<sequence>MMDFASKYPTVAPLSPISTASGSLCGDLYTPSVDQLPSNPLGLSMLGTESSVRFFVDEAALVGEVLDMLPEKRRLMVAIHPQQSSAPPTLNFVTSRIPPAVESLFVLAPSPAAAAGFDDALRVAVAVLVLPEVADVAKVCSPGVLGPLVTVTSFDSPLSPYDFNDLSVAQAKETPQHHDHHEAPMDDLLSIDDIYTTTTGSTGVCAVLTLNDVKNLLPPTEAECRARVLMVKRCHRLGNRCSTRIKAYFDALLGKKDAVEHVLMLPLKSRCPSKCGRPVPPKTGFVVFREAADAMLARSIGQFTILHLVNLSTNGDDDFEVFPGLPLSRVKFDYSTFPGLQVRASDVVQKQLGLFTTKCFPEGSLICEYSGRLLSLTQTLKARDRSYIMGGFGINCHIDAKYSFNVWGRYINDCKDSNRLNAKFIKDKKRRVAKVVATRDIPAGSEVLASYGEVYWRSEERFNHFEYSGYFKRVDMSRPVNGNPTIRAQADSATNGASKAKSDYYLEQYQSFNQDGQGCSPSDLGHLLRLCGFSPTNAMVRAFEAEVKAAKVEDPRVSPQQFLDFCGRCSEHLMQHTQLDLSAFFNPMDPGDTGLVSIKAFRAVMENAGEPFTREEVDIFIRDFSTDGLVLDYKAMIDTYARVLLRYEEDLYMRVCGPEQVYAAEVEACAECPPRCYHSRHLDPRAHELKCVCDRNDPSLWNFTMDDFAEKLTNARSPHRLDTVFTDVRERTLHSIDRVNATIVHYSRGIWNVVGLPIHLTCSNTTANKVATAQALIRRFGFLAPPIPSDTLWWALRPYTTFGVDDSVDSILTQMAMVQHRGLLAMLIPTRIIHHRSIVTPGFMDTKELIGLVFLVAGEGPQDETFAPRLRRCSIAFPDGLITGRQGALSLEKAVLKELEDHTPSQSGSCDIDAVGRVIDQIDAIEMRMRDAGRLEQSCVDHSTEYPRPEPHSTADEVSPEARSLKFGKLWDNITLAASSCLKDDSGSVSYVRRVLHSGSAVVHRQLFSGVGDDCDATVHRSLLALDSRVPNSIEGCMEVVYGADPESRRVGSGYCKVLSGKEALVALLTCLQRDWGPLITRHVASELGMPINTTIEDVAEEIMSSAGVEGKCVGPKVPLESYDIHLASSNDTDEECILRSPQACNWNVNIATREVCEDNYGTDSSSCRPTDEQWSYQQNSPSVCTPVSEISDGHCWEAFNKLVETTEERCLNSATTSEAAELCEGRRRMHTQWLTDCITNTCNMAETMSNSGSLSAFMSTSYVDQHCTVTGRDSAMLCMDSCRETSGPQPVATRECYRPMGPTETEQDCLDSVEGDASVHYRVDDGIEVPTSGSAFEIDEMMRSPHPQPAYCSVRTFVKGRTKAKLVDKKAAAKKVWEAFTLWEEERREAEEAAIVEQYPAGQPSLTDPIGPSPSDILQLTLNASCNHRCNCNCSSCTANVSHTLSFACSSATTILGRSLDSCSECEVYCMDLCLPDCLHNAEGGQPLLANGEPASAAVSYIPEDYQPSVVQSTLTCRALLDHPDTSYDTRAPWTASSDISFKNVERIKCLHQRNTCIHKFGSDRDSVQTAVDPVVAYELCEREVLEGVASPGQGRRLQQVWRSRTLPFTKISYFGKILLGLSGGHSLGGTFIDWDPSINYGKGGCYYRLPDPLRVFGGPTRTSSPYLDLERAQIYADLFVSPGISTRGWPSEFLAADQEFAEFNVTPPSPPDPLLLAQYEAWKSRYQNLNCRSTESMTFDKSLPNRHWYQGIRTASRSCSFPVCNVDHGIRDKNLCAEKSGCVGAECSYCKSDNLPTEPNGVCLDFKPRTEADCRSEQGGVWVEGLLFNISSGRAEQTSPGQGVCALPHRPLVFCVGPLQTIRRCSDYEPFTTCDHDEIAKLIKCRSAHRQCQDPVSCRLSGRCSSSRSLQLREGGPTGRSCILPTMNFDLLRQGCHRGLDVCFVPIQESPWGMMVVDIAEASADFLTQDAQAGRIHSKLDRGNYDPVMFNYTLKEARRVDHQRCDKIGEELGISTYWVGNSWTRQACEALQGCCGVSRRGDASGCDLFTGPIFDASNATALESERERCHEAGGEWRPVWSWIDKGEWVTSGELRETGLAFRAKEFAPINRWVDNREIDKSALRRVLYSAFARLTSDAWVEYLRCRLHPTVKAVMMVAKFCSPQAPLLEPHLLDQQARYNERLEASYDPVHPSLHTLGSSFPLGGLHTTWLSAERIMQHGYADRLTTGDGVIVTWYSSSVVSAAAEELLEGLEDSERSAAGSGLLYRFWEHRSLGTNKLQVAVVPREEAIALAANPLALPGRYVFAMAKLSRISPTATPTSPQPTRLPGFNKVGYESYPEAFVQFMIRMANPELFDTTTPSPQQQAEEAALSQMYAGMESEDPRLYLTYQFNESSTADADGLGRAVGQVIGDCVTLNISRPLAGPVDLCLSIAPAELLPRNTAIFVTVTAFKTSSHTLTHQDTMDFGVLRRAERFDLNEASEGIATPDSVYGLLRPGDGWIRALGKQLTKVTETHVCAFVMEQHWTFCPILRMNDSMHVWPANGDVFAEDSLSAGTSCAELDTILDNVHREQFAGMDNTYKQLGSLRTTSDDMYHCAGCNGGLLAVDSSNSSGTSLPLNGEPRTTSVPRRSKSITSLSVTLLHYMISLFMV</sequence>
<dbReference type="GO" id="GO:0016460">
    <property type="term" value="C:myosin II complex"/>
    <property type="evidence" value="ECO:0007669"/>
    <property type="project" value="TreeGrafter"/>
</dbReference>
<dbReference type="SUPFAM" id="SSF82199">
    <property type="entry name" value="SET domain"/>
    <property type="match status" value="1"/>
</dbReference>
<comment type="caution">
    <text evidence="4">The sequence shown here is derived from an EMBL/GenBank/DDBJ whole genome shotgun (WGS) entry which is preliminary data.</text>
</comment>
<dbReference type="PANTHER" id="PTHR23048:SF0">
    <property type="entry name" value="CALMODULIN LIKE 3"/>
    <property type="match status" value="1"/>
</dbReference>
<dbReference type="InterPro" id="IPR011992">
    <property type="entry name" value="EF-hand-dom_pair"/>
</dbReference>
<dbReference type="InterPro" id="IPR046341">
    <property type="entry name" value="SET_dom_sf"/>
</dbReference>
<evidence type="ECO:0000256" key="2">
    <source>
        <dbReference type="ARBA" id="ARBA00022737"/>
    </source>
</evidence>
<keyword evidence="1" id="KW-0479">Metal-binding</keyword>
<dbReference type="GO" id="GO:0046872">
    <property type="term" value="F:metal ion binding"/>
    <property type="evidence" value="ECO:0007669"/>
    <property type="project" value="UniProtKB-KW"/>
</dbReference>
<dbReference type="EMBL" id="JABANN010000146">
    <property type="protein sequence ID" value="KAF4669148.1"/>
    <property type="molecule type" value="Genomic_DNA"/>
</dbReference>
<accession>A0A7J6MC28</accession>
<dbReference type="Gene3D" id="2.170.270.10">
    <property type="entry name" value="SET domain"/>
    <property type="match status" value="1"/>
</dbReference>
<dbReference type="InterPro" id="IPR001214">
    <property type="entry name" value="SET_dom"/>
</dbReference>
<reference evidence="4 5" key="1">
    <citation type="submission" date="2020-04" db="EMBL/GenBank/DDBJ databases">
        <title>Perkinsus olseni comparative genomics.</title>
        <authorList>
            <person name="Bogema D.R."/>
        </authorList>
    </citation>
    <scope>NUCLEOTIDE SEQUENCE [LARGE SCALE GENOMIC DNA]</scope>
    <source>
        <strain evidence="4">ATCC PRA-31</strain>
    </source>
</reference>
<dbReference type="PANTHER" id="PTHR23048">
    <property type="entry name" value="MYOSIN LIGHT CHAIN 1, 3"/>
    <property type="match status" value="1"/>
</dbReference>
<keyword evidence="2" id="KW-0677">Repeat</keyword>